<dbReference type="Proteomes" id="UP001595705">
    <property type="component" value="Unassembled WGS sequence"/>
</dbReference>
<dbReference type="Pfam" id="PF01973">
    <property type="entry name" value="MptE-like"/>
    <property type="match status" value="1"/>
</dbReference>
<dbReference type="Gene3D" id="3.90.1480.10">
    <property type="entry name" value="Alpha-2,3-sialyltransferase"/>
    <property type="match status" value="1"/>
</dbReference>
<evidence type="ECO:0000259" key="1">
    <source>
        <dbReference type="Pfam" id="PF01973"/>
    </source>
</evidence>
<keyword evidence="3" id="KW-1185">Reference proteome</keyword>
<evidence type="ECO:0000313" key="2">
    <source>
        <dbReference type="EMBL" id="MFC3714807.1"/>
    </source>
</evidence>
<evidence type="ECO:0000313" key="3">
    <source>
        <dbReference type="Proteomes" id="UP001595705"/>
    </source>
</evidence>
<feature type="domain" description="6-hydroxymethylpterin diphosphokinase MptE-like" evidence="1">
    <location>
        <begin position="4"/>
        <end position="159"/>
    </location>
</feature>
<comment type="caution">
    <text evidence="2">The sequence shown here is derived from an EMBL/GenBank/DDBJ whole genome shotgun (WGS) entry which is preliminary data.</text>
</comment>
<dbReference type="EMBL" id="JBHRYA010000001">
    <property type="protein sequence ID" value="MFC3714807.1"/>
    <property type="molecule type" value="Genomic_DNA"/>
</dbReference>
<organism evidence="2 3">
    <name type="scientific">Luteimonas soli</name>
    <dbReference type="NCBI Taxonomy" id="1648966"/>
    <lineage>
        <taxon>Bacteria</taxon>
        <taxon>Pseudomonadati</taxon>
        <taxon>Pseudomonadota</taxon>
        <taxon>Gammaproteobacteria</taxon>
        <taxon>Lysobacterales</taxon>
        <taxon>Lysobacteraceae</taxon>
        <taxon>Luteimonas</taxon>
    </lineage>
</organism>
<dbReference type="RefSeq" id="WP_386741763.1">
    <property type="nucleotide sequence ID" value="NZ_JBHRYA010000001.1"/>
</dbReference>
<protein>
    <submittedName>
        <fullName evidence="2">6-hydroxymethylpterin diphosphokinase MptE-like protein</fullName>
    </submittedName>
</protein>
<reference evidence="3" key="1">
    <citation type="journal article" date="2019" name="Int. J. Syst. Evol. Microbiol.">
        <title>The Global Catalogue of Microorganisms (GCM) 10K type strain sequencing project: providing services to taxonomists for standard genome sequencing and annotation.</title>
        <authorList>
            <consortium name="The Broad Institute Genomics Platform"/>
            <consortium name="The Broad Institute Genome Sequencing Center for Infectious Disease"/>
            <person name="Wu L."/>
            <person name="Ma J."/>
        </authorList>
    </citation>
    <scope>NUCLEOTIDE SEQUENCE [LARGE SCALE GENOMIC DNA]</scope>
    <source>
        <strain evidence="3">KCTC 42441</strain>
    </source>
</reference>
<dbReference type="InterPro" id="IPR002826">
    <property type="entry name" value="MptE-like"/>
</dbReference>
<proteinExistence type="predicted"/>
<sequence>MKSAQGLHNIHKGRRCFILGNGPSLNKVDFSKLRDEVTFGVNSFFLMTRSNGFHPTYFVVEDNLVFKENMEEIDAYSGVTKILPIQYAEQLKCKDDCYVFEMEQSFYNKNSRFFAVPQFNASPEPRFYCGQSVTYINMQLAYYMGFDQVVLLGMDFSYSIPGDHSQSGNHIHSQGDDPNHFHKDYFGKGKTWKDPRLGRVLRSYHRAKFAFESEGRSMVNGTEGGRLELFDRVSFSSLF</sequence>
<name>A0ABV7XFB0_9GAMM</name>
<accession>A0ABV7XFB0</accession>
<gene>
    <name evidence="2" type="ORF">ACFONC_01370</name>
</gene>